<comment type="caution">
    <text evidence="3">The sequence shown here is derived from an EMBL/GenBank/DDBJ whole genome shotgun (WGS) entry which is preliminary data.</text>
</comment>
<evidence type="ECO:0000313" key="4">
    <source>
        <dbReference type="Proteomes" id="UP000179540"/>
    </source>
</evidence>
<evidence type="ECO:0000313" key="3">
    <source>
        <dbReference type="EMBL" id="OIJ36498.1"/>
    </source>
</evidence>
<evidence type="ECO:0000256" key="1">
    <source>
        <dbReference type="SAM" id="MobiDB-lite"/>
    </source>
</evidence>
<keyword evidence="2" id="KW-1133">Transmembrane helix</keyword>
<feature type="transmembrane region" description="Helical" evidence="2">
    <location>
        <begin position="374"/>
        <end position="399"/>
    </location>
</feature>
<feature type="transmembrane region" description="Helical" evidence="2">
    <location>
        <begin position="309"/>
        <end position="327"/>
    </location>
</feature>
<feature type="transmembrane region" description="Helical" evidence="2">
    <location>
        <begin position="333"/>
        <end position="353"/>
    </location>
</feature>
<proteinExistence type="predicted"/>
<gene>
    <name evidence="3" type="ORF">BK826_03595</name>
</gene>
<organism evidence="3 4">
    <name type="scientific">Rothia kristinae</name>
    <dbReference type="NCBI Taxonomy" id="37923"/>
    <lineage>
        <taxon>Bacteria</taxon>
        <taxon>Bacillati</taxon>
        <taxon>Actinomycetota</taxon>
        <taxon>Actinomycetes</taxon>
        <taxon>Micrococcales</taxon>
        <taxon>Micrococcaceae</taxon>
        <taxon>Rothia</taxon>
    </lineage>
</organism>
<dbReference type="OrthoDB" id="3261041at2"/>
<sequence length="528" mass="53646">MVGRLLSLKGALFRASFRRSGWVVAGTVVSLVIAGCAVLAAVAGFLALREAGPLVAAQIAACLGALLGLVWVLVPVVVATEDQTLDPELLSPYPLRLRDIVLAQVASSLVGVLGPLSLLGMLTPVLAAHGPGQALLSLVAGVLGFVCFLVWARIAAACGRRLRRRRGLNTALSALGYVLLMFSGLLFGLLSLILLRPSAREAAAGIAGWIPWSAGYLAVADAAGSPTLLLVRLGLPVLGIGIGLWLLGALLRAELRTVGAGSSGRAKRGRARRADDAAPGTGLPLARGPVGAVAVRTGLDLLRDPRMSFSLLGVLGIAVLFTGLSALQDGAQALMAGPFAGLTACTIACYLTAYDNSAFSLHLLAPLTGRQDRWGRALGVLGVYLPATLVVSAACTALAGFPEQVPANLGVSLGFCLIGTGVGAVASALWAAPVPPPGASPFKRAGGGTGSGAKMGMLLAALVCLALNLPAIILYLVSLVPGLGWLGWVALAVGLGLGLAVLGLGVRLGARRYDARAPELLAQVSVFR</sequence>
<feature type="transmembrane region" description="Helical" evidence="2">
    <location>
        <begin position="411"/>
        <end position="434"/>
    </location>
</feature>
<dbReference type="Proteomes" id="UP000179540">
    <property type="component" value="Unassembled WGS sequence"/>
</dbReference>
<feature type="transmembrane region" description="Helical" evidence="2">
    <location>
        <begin position="455"/>
        <end position="477"/>
    </location>
</feature>
<evidence type="ECO:0008006" key="5">
    <source>
        <dbReference type="Google" id="ProtNLM"/>
    </source>
</evidence>
<feature type="transmembrane region" description="Helical" evidence="2">
    <location>
        <begin position="54"/>
        <end position="79"/>
    </location>
</feature>
<feature type="transmembrane region" description="Helical" evidence="2">
    <location>
        <begin position="100"/>
        <end position="122"/>
    </location>
</feature>
<reference evidence="3 4" key="1">
    <citation type="submission" date="2016-10" db="EMBL/GenBank/DDBJ databases">
        <title>Draft genome sequence of strain LCT isolated from the Shenzhou X spacecraft of China.</title>
        <authorList>
            <person name="Huang B."/>
        </authorList>
    </citation>
    <scope>NUCLEOTIDE SEQUENCE [LARGE SCALE GENOMIC DNA]</scope>
    <source>
        <strain evidence="3 4">LCT-H5</strain>
    </source>
</reference>
<accession>A0A1S2N283</accession>
<dbReference type="AlphaFoldDB" id="A0A1S2N283"/>
<evidence type="ECO:0000256" key="2">
    <source>
        <dbReference type="SAM" id="Phobius"/>
    </source>
</evidence>
<feature type="transmembrane region" description="Helical" evidence="2">
    <location>
        <begin position="229"/>
        <end position="251"/>
    </location>
</feature>
<feature type="transmembrane region" description="Helical" evidence="2">
    <location>
        <begin position="174"/>
        <end position="195"/>
    </location>
</feature>
<dbReference type="RefSeq" id="WP_075514404.1">
    <property type="nucleotide sequence ID" value="NZ_MODZ01000003.1"/>
</dbReference>
<keyword evidence="2" id="KW-0812">Transmembrane</keyword>
<feature type="region of interest" description="Disordered" evidence="1">
    <location>
        <begin position="262"/>
        <end position="281"/>
    </location>
</feature>
<dbReference type="EMBL" id="MODZ01000003">
    <property type="protein sequence ID" value="OIJ36498.1"/>
    <property type="molecule type" value="Genomic_DNA"/>
</dbReference>
<feature type="transmembrane region" description="Helical" evidence="2">
    <location>
        <begin position="134"/>
        <end position="154"/>
    </location>
</feature>
<keyword evidence="2" id="KW-0472">Membrane</keyword>
<feature type="transmembrane region" description="Helical" evidence="2">
    <location>
        <begin position="483"/>
        <end position="506"/>
    </location>
</feature>
<name>A0A1S2N283_9MICC</name>
<feature type="transmembrane region" description="Helical" evidence="2">
    <location>
        <begin position="21"/>
        <end position="48"/>
    </location>
</feature>
<protein>
    <recommendedName>
        <fullName evidence="5">Transporter</fullName>
    </recommendedName>
</protein>